<name>A0A977TN84_9VIRU</name>
<evidence type="ECO:0000256" key="7">
    <source>
        <dbReference type="ARBA" id="ARBA00022870"/>
    </source>
</evidence>
<accession>A0A977TN84</accession>
<keyword evidence="8 13" id="KW-1133">Transmembrane helix</keyword>
<evidence type="ECO:0000313" key="14">
    <source>
        <dbReference type="EMBL" id="UXX34099.1"/>
    </source>
</evidence>
<comment type="similarity">
    <text evidence="3">Belongs to the Tymovirales TGBp2 protein family.</text>
</comment>
<evidence type="ECO:0000256" key="5">
    <source>
        <dbReference type="ARBA" id="ARBA00022448"/>
    </source>
</evidence>
<evidence type="ECO:0000256" key="1">
    <source>
        <dbReference type="ARBA" id="ARBA00002252"/>
    </source>
</evidence>
<evidence type="ECO:0000256" key="8">
    <source>
        <dbReference type="ARBA" id="ARBA00022989"/>
    </source>
</evidence>
<evidence type="ECO:0000256" key="11">
    <source>
        <dbReference type="ARBA" id="ARBA00023184"/>
    </source>
</evidence>
<evidence type="ECO:0000256" key="4">
    <source>
        <dbReference type="ARBA" id="ARBA00013304"/>
    </source>
</evidence>
<evidence type="ECO:0000313" key="15">
    <source>
        <dbReference type="Proteomes" id="UP001259896"/>
    </source>
</evidence>
<evidence type="ECO:0000256" key="13">
    <source>
        <dbReference type="SAM" id="Phobius"/>
    </source>
</evidence>
<comment type="function">
    <text evidence="1">Plays a role in viral cell-to-cell propagation, by facilitating genome transport to neighboring plant cells through plasmosdesmata,.</text>
</comment>
<keyword evidence="9" id="KW-0916">Viral movement protein</keyword>
<sequence>MALTPPPDYTRVFLFLAIGVCLVALVLVYSRSTLPTVGDPWHNLPHGGLYRDGTKQIYYGAPSKLNSLESRYRLVHQPWAYVLGLSLVIAVIHIYESGRVCRCGRVH</sequence>
<dbReference type="EMBL" id="ON241319">
    <property type="protein sequence ID" value="UXX34099.1"/>
    <property type="molecule type" value="Genomic_RNA"/>
</dbReference>
<dbReference type="InterPro" id="IPR001896">
    <property type="entry name" value="Plant_vir_prot"/>
</dbReference>
<dbReference type="Pfam" id="PF01307">
    <property type="entry name" value="Plant_vir_prot"/>
    <property type="match status" value="1"/>
</dbReference>
<comment type="subcellular location">
    <subcellularLocation>
        <location evidence="2">Host endoplasmic reticulum membrane</location>
    </subcellularLocation>
</comment>
<keyword evidence="10 13" id="KW-0472">Membrane</keyword>
<feature type="transmembrane region" description="Helical" evidence="13">
    <location>
        <begin position="78"/>
        <end position="95"/>
    </location>
</feature>
<proteinExistence type="inferred from homology"/>
<evidence type="ECO:0000256" key="3">
    <source>
        <dbReference type="ARBA" id="ARBA00010321"/>
    </source>
</evidence>
<feature type="transmembrane region" description="Helical" evidence="13">
    <location>
        <begin position="12"/>
        <end position="30"/>
    </location>
</feature>
<evidence type="ECO:0000256" key="6">
    <source>
        <dbReference type="ARBA" id="ARBA00022692"/>
    </source>
</evidence>
<reference evidence="14 15" key="1">
    <citation type="submission" date="2022-04" db="EMBL/GenBank/DDBJ databases">
        <title>Identification and Characterization of fivethree novel Carlaviruses and one amalgavirus Associated With Pseudostellaria heterophylla mosaic Disease.</title>
        <authorList>
            <person name="Wang R."/>
            <person name="Li Y."/>
            <person name="Ding W."/>
        </authorList>
    </citation>
    <scope>NUCLEOTIDE SEQUENCE [LARGE SCALE GENOMIC DNA]</scope>
    <source>
        <strain evidence="14 15">TZS</strain>
    </source>
</reference>
<organism evidence="14 15">
    <name type="scientific">Pseudostellaria heterophylla carlavirus 1</name>
    <dbReference type="NCBI Taxonomy" id="2982810"/>
    <lineage>
        <taxon>Viruses</taxon>
        <taxon>Riboviria</taxon>
        <taxon>Orthornavirae</taxon>
        <taxon>Kitrinoviricota</taxon>
        <taxon>Alsuviricetes</taxon>
        <taxon>Tymovirales</taxon>
        <taxon>Betaflexiviridae</taxon>
        <taxon>Quinvirinae</taxon>
        <taxon>Carlavirus</taxon>
        <taxon>Carlavirus unipseudostellariae</taxon>
    </lineage>
</organism>
<evidence type="ECO:0000256" key="12">
    <source>
        <dbReference type="ARBA" id="ARBA00032240"/>
    </source>
</evidence>
<evidence type="ECO:0000256" key="9">
    <source>
        <dbReference type="ARBA" id="ARBA00023031"/>
    </source>
</evidence>
<keyword evidence="15" id="KW-1185">Reference proteome</keyword>
<keyword evidence="5" id="KW-0813">Transport</keyword>
<evidence type="ECO:0000256" key="10">
    <source>
        <dbReference type="ARBA" id="ARBA00023136"/>
    </source>
</evidence>
<keyword evidence="6 13" id="KW-0812">Transmembrane</keyword>
<protein>
    <recommendedName>
        <fullName evidence="4">Movement protein TGB2</fullName>
    </recommendedName>
    <alternativeName>
        <fullName evidence="12">Triple gene block 2 protein</fullName>
    </alternativeName>
</protein>
<dbReference type="Proteomes" id="UP001259896">
    <property type="component" value="Segment"/>
</dbReference>
<dbReference type="GO" id="GO:0046740">
    <property type="term" value="P:transport of virus in host, cell to cell"/>
    <property type="evidence" value="ECO:0007669"/>
    <property type="project" value="UniProtKB-KW"/>
</dbReference>
<keyword evidence="7" id="KW-1043">Host membrane</keyword>
<evidence type="ECO:0000256" key="2">
    <source>
        <dbReference type="ARBA" id="ARBA00004625"/>
    </source>
</evidence>
<keyword evidence="11" id="KW-1038">Host endoplasmic reticulum</keyword>
<dbReference type="GO" id="GO:0044167">
    <property type="term" value="C:host cell endoplasmic reticulum membrane"/>
    <property type="evidence" value="ECO:0007669"/>
    <property type="project" value="UniProtKB-SubCell"/>
</dbReference>